<dbReference type="STRING" id="1126833.VN24_18770"/>
<dbReference type="Pfam" id="PF02589">
    <property type="entry name" value="LUD_dom"/>
    <property type="match status" value="1"/>
</dbReference>
<dbReference type="EMBL" id="CP011058">
    <property type="protein sequence ID" value="AJY76230.1"/>
    <property type="molecule type" value="Genomic_DNA"/>
</dbReference>
<accession>A0A0D5NM64</accession>
<sequence>MADPHREMLAGMAKESRLKQELFMNFIAGKLKRPRVTEPPAHPYRGAPGFWNRFEWPPEERIERFITHFKAAGGHAVRLEGMADAKAFIADKAAEMGAGHVLRQDCEELAALDLEAALPTAKVSVWNRDADENWKACAAASDVGVVMADYAAAYTGSVCVLSDKTKGRSVSLLPAALFVILPAERLKTRLGEILGHFDKAGRANLPAGIHFISGPSRSADIENDLTIGVHGPGIVYALVVEQSC</sequence>
<dbReference type="InterPro" id="IPR024185">
    <property type="entry name" value="FTHF_cligase-like_sf"/>
</dbReference>
<organism evidence="2 3">
    <name type="scientific">Paenibacillus beijingensis</name>
    <dbReference type="NCBI Taxonomy" id="1126833"/>
    <lineage>
        <taxon>Bacteria</taxon>
        <taxon>Bacillati</taxon>
        <taxon>Bacillota</taxon>
        <taxon>Bacilli</taxon>
        <taxon>Bacillales</taxon>
        <taxon>Paenibacillaceae</taxon>
        <taxon>Paenibacillus</taxon>
    </lineage>
</organism>
<evidence type="ECO:0000313" key="3">
    <source>
        <dbReference type="Proteomes" id="UP000032633"/>
    </source>
</evidence>
<reference evidence="2 3" key="1">
    <citation type="journal article" date="2015" name="J. Biotechnol.">
        <title>Complete genome sequence of Paenibacillus beijingensis 7188(T) (=DSM 24997(T)), a novel rhizobacterium from jujube garden soil.</title>
        <authorList>
            <person name="Kwak Y."/>
            <person name="Shin J.H."/>
        </authorList>
    </citation>
    <scope>NUCLEOTIDE SEQUENCE [LARGE SCALE GENOMIC DNA]</scope>
    <source>
        <strain evidence="2 3">DSM 24997</strain>
    </source>
</reference>
<dbReference type="InterPro" id="IPR003741">
    <property type="entry name" value="LUD_dom"/>
</dbReference>
<dbReference type="SUPFAM" id="SSF100950">
    <property type="entry name" value="NagB/RpiA/CoA transferase-like"/>
    <property type="match status" value="1"/>
</dbReference>
<reference evidence="3" key="2">
    <citation type="submission" date="2015-03" db="EMBL/GenBank/DDBJ databases">
        <title>Genome sequence of Paenibacillus beijingensis strain DSM 24997T.</title>
        <authorList>
            <person name="Kwak Y."/>
            <person name="Shin J.-H."/>
        </authorList>
    </citation>
    <scope>NUCLEOTIDE SEQUENCE [LARGE SCALE GENOMIC DNA]</scope>
    <source>
        <strain evidence="3">DSM 24997</strain>
    </source>
</reference>
<dbReference type="PANTHER" id="PTHR43682">
    <property type="entry name" value="LACTATE UTILIZATION PROTEIN C"/>
    <property type="match status" value="1"/>
</dbReference>
<proteinExistence type="predicted"/>
<dbReference type="KEGG" id="pbj:VN24_18770"/>
<dbReference type="OrthoDB" id="9794157at2"/>
<dbReference type="HOGENOM" id="CLU_090664_1_0_9"/>
<evidence type="ECO:0000313" key="2">
    <source>
        <dbReference type="EMBL" id="AJY76230.1"/>
    </source>
</evidence>
<name>A0A0D5NM64_9BACL</name>
<dbReference type="InterPro" id="IPR037171">
    <property type="entry name" value="NagB/RpiA_transferase-like"/>
</dbReference>
<protein>
    <recommendedName>
        <fullName evidence="1">LUD domain-containing protein</fullName>
    </recommendedName>
</protein>
<dbReference type="Gene3D" id="3.40.50.10420">
    <property type="entry name" value="NagB/RpiA/CoA transferase-like"/>
    <property type="match status" value="1"/>
</dbReference>
<dbReference type="RefSeq" id="WP_045671658.1">
    <property type="nucleotide sequence ID" value="NZ_CP011058.1"/>
</dbReference>
<evidence type="ECO:0000259" key="1">
    <source>
        <dbReference type="Pfam" id="PF02589"/>
    </source>
</evidence>
<dbReference type="PATRIC" id="fig|1126833.4.peg.4130"/>
<dbReference type="AlphaFoldDB" id="A0A0D5NM64"/>
<gene>
    <name evidence="2" type="ORF">VN24_18770</name>
</gene>
<dbReference type="PANTHER" id="PTHR43682:SF1">
    <property type="entry name" value="LACTATE UTILIZATION PROTEIN C"/>
    <property type="match status" value="1"/>
</dbReference>
<dbReference type="Proteomes" id="UP000032633">
    <property type="component" value="Chromosome"/>
</dbReference>
<keyword evidence="3" id="KW-1185">Reference proteome</keyword>
<feature type="domain" description="LUD" evidence="1">
    <location>
        <begin position="62"/>
        <end position="240"/>
    </location>
</feature>